<name>A0AAD0AFL7_FAUOS</name>
<dbReference type="InterPro" id="IPR051542">
    <property type="entry name" value="Hydrogenase_cytochrome"/>
</dbReference>
<accession>A0AAD0AFL7</accession>
<dbReference type="GO" id="GO:0020037">
    <property type="term" value="F:heme binding"/>
    <property type="evidence" value="ECO:0007669"/>
    <property type="project" value="TreeGrafter"/>
</dbReference>
<evidence type="ECO:0000256" key="5">
    <source>
        <dbReference type="ARBA" id="ARBA00023136"/>
    </source>
</evidence>
<feature type="domain" description="Cytochrome b561 bacterial/Ni-hydrogenase" evidence="7">
    <location>
        <begin position="13"/>
        <end position="174"/>
    </location>
</feature>
<dbReference type="GO" id="GO:0022904">
    <property type="term" value="P:respiratory electron transport chain"/>
    <property type="evidence" value="ECO:0007669"/>
    <property type="project" value="InterPro"/>
</dbReference>
<keyword evidence="4 6" id="KW-1133">Transmembrane helix</keyword>
<evidence type="ECO:0000256" key="3">
    <source>
        <dbReference type="ARBA" id="ARBA00022692"/>
    </source>
</evidence>
<comment type="subcellular location">
    <subcellularLocation>
        <location evidence="1">Cell membrane</location>
        <topology evidence="1">Multi-pass membrane protein</topology>
    </subcellularLocation>
</comment>
<dbReference type="GO" id="GO:0009055">
    <property type="term" value="F:electron transfer activity"/>
    <property type="evidence" value="ECO:0007669"/>
    <property type="project" value="InterPro"/>
</dbReference>
<feature type="transmembrane region" description="Helical" evidence="6">
    <location>
        <begin position="144"/>
        <end position="162"/>
    </location>
</feature>
<keyword evidence="2" id="KW-1003">Cell membrane</keyword>
<dbReference type="InterPro" id="IPR016174">
    <property type="entry name" value="Di-haem_cyt_TM"/>
</dbReference>
<evidence type="ECO:0000256" key="2">
    <source>
        <dbReference type="ARBA" id="ARBA00022475"/>
    </source>
</evidence>
<gene>
    <name evidence="8" type="ORF">YHS_09250</name>
</gene>
<dbReference type="SUPFAM" id="SSF81342">
    <property type="entry name" value="Transmembrane di-heme cytochromes"/>
    <property type="match status" value="1"/>
</dbReference>
<dbReference type="Gene3D" id="1.20.950.20">
    <property type="entry name" value="Transmembrane di-heme cytochromes, Chain C"/>
    <property type="match status" value="1"/>
</dbReference>
<dbReference type="AlphaFoldDB" id="A0AAD0AFL7"/>
<sequence>MLPQPQSAQTVKVWDIWVRITHWAVAAGIFANLIVTEGGSDVHEYMGYAVVALVVSRLIWGLMGSQYARFSNFFPTPTRIRDHMTDIKQHKFQGHLGHNPLGALMMFALWGVIIALGVTGYLQTTDQFWGDDTIQAIHEFLANSLWGLVPLHVAAAIIMGRLQQQNLVKSMITGEKNCLINTFAKK</sequence>
<protein>
    <submittedName>
        <fullName evidence="8">Cytochrome B</fullName>
    </submittedName>
</protein>
<evidence type="ECO:0000256" key="1">
    <source>
        <dbReference type="ARBA" id="ARBA00004651"/>
    </source>
</evidence>
<evidence type="ECO:0000256" key="6">
    <source>
        <dbReference type="SAM" id="Phobius"/>
    </source>
</evidence>
<reference evidence="8" key="1">
    <citation type="submission" date="2017-11" db="EMBL/GenBank/DDBJ databases">
        <title>Complete Genome Sequence from Moraxella oslensis YHS isolated from human skin.</title>
        <authorList>
            <person name="Lee K."/>
            <person name="Lim J.Y."/>
            <person name="Hwang I."/>
        </authorList>
    </citation>
    <scope>NUCLEOTIDE SEQUENCE</scope>
    <source>
        <strain evidence="8">YHS</strain>
    </source>
</reference>
<dbReference type="EMBL" id="CP024176">
    <property type="protein sequence ID" value="ATQ83995.1"/>
    <property type="molecule type" value="Genomic_DNA"/>
</dbReference>
<evidence type="ECO:0000259" key="7">
    <source>
        <dbReference type="Pfam" id="PF01292"/>
    </source>
</evidence>
<organism evidence="8">
    <name type="scientific">Faucicola osloensis</name>
    <name type="common">Moraxella osloensis</name>
    <dbReference type="NCBI Taxonomy" id="34062"/>
    <lineage>
        <taxon>Bacteria</taxon>
        <taxon>Pseudomonadati</taxon>
        <taxon>Pseudomonadota</taxon>
        <taxon>Gammaproteobacteria</taxon>
        <taxon>Moraxellales</taxon>
        <taxon>Moraxellaceae</taxon>
        <taxon>Faucicola</taxon>
    </lineage>
</organism>
<proteinExistence type="predicted"/>
<dbReference type="PANTHER" id="PTHR30485:SF2">
    <property type="entry name" value="BLL0597 PROTEIN"/>
    <property type="match status" value="1"/>
</dbReference>
<feature type="transmembrane region" description="Helical" evidence="6">
    <location>
        <begin position="20"/>
        <end position="39"/>
    </location>
</feature>
<dbReference type="InterPro" id="IPR011577">
    <property type="entry name" value="Cyt_b561_bac/Ni-Hgenase"/>
</dbReference>
<keyword evidence="5 6" id="KW-0472">Membrane</keyword>
<evidence type="ECO:0000313" key="8">
    <source>
        <dbReference type="EMBL" id="ATQ83995.1"/>
    </source>
</evidence>
<feature type="transmembrane region" description="Helical" evidence="6">
    <location>
        <begin position="101"/>
        <end position="124"/>
    </location>
</feature>
<dbReference type="PANTHER" id="PTHR30485">
    <property type="entry name" value="NI/FE-HYDROGENASE 1 B-TYPE CYTOCHROME SUBUNIT"/>
    <property type="match status" value="1"/>
</dbReference>
<dbReference type="GO" id="GO:0005886">
    <property type="term" value="C:plasma membrane"/>
    <property type="evidence" value="ECO:0007669"/>
    <property type="project" value="UniProtKB-SubCell"/>
</dbReference>
<feature type="transmembrane region" description="Helical" evidence="6">
    <location>
        <begin position="45"/>
        <end position="63"/>
    </location>
</feature>
<evidence type="ECO:0000256" key="4">
    <source>
        <dbReference type="ARBA" id="ARBA00022989"/>
    </source>
</evidence>
<dbReference type="Pfam" id="PF01292">
    <property type="entry name" value="Ni_hydr_CYTB"/>
    <property type="match status" value="1"/>
</dbReference>
<keyword evidence="3 6" id="KW-0812">Transmembrane</keyword>